<dbReference type="RefSeq" id="WP_285665004.1">
    <property type="nucleotide sequence ID" value="NZ_BSTX01000003.1"/>
</dbReference>
<dbReference type="InterPro" id="IPR003593">
    <property type="entry name" value="AAA+_ATPase"/>
</dbReference>
<evidence type="ECO:0000256" key="7">
    <source>
        <dbReference type="SAM" id="Phobius"/>
    </source>
</evidence>
<evidence type="ECO:0000256" key="5">
    <source>
        <dbReference type="ARBA" id="ARBA00022989"/>
    </source>
</evidence>
<dbReference type="EMBL" id="BSTX01000003">
    <property type="protein sequence ID" value="GLZ79862.1"/>
    <property type="molecule type" value="Genomic_DNA"/>
</dbReference>
<evidence type="ECO:0000256" key="6">
    <source>
        <dbReference type="ARBA" id="ARBA00023136"/>
    </source>
</evidence>
<dbReference type="GO" id="GO:0016887">
    <property type="term" value="F:ATP hydrolysis activity"/>
    <property type="evidence" value="ECO:0007669"/>
    <property type="project" value="InterPro"/>
</dbReference>
<feature type="transmembrane region" description="Helical" evidence="7">
    <location>
        <begin position="53"/>
        <end position="77"/>
    </location>
</feature>
<evidence type="ECO:0000256" key="4">
    <source>
        <dbReference type="ARBA" id="ARBA00022840"/>
    </source>
</evidence>
<dbReference type="Gene3D" id="3.40.50.300">
    <property type="entry name" value="P-loop containing nucleotide triphosphate hydrolases"/>
    <property type="match status" value="1"/>
</dbReference>
<dbReference type="InterPro" id="IPR027417">
    <property type="entry name" value="P-loop_NTPase"/>
</dbReference>
<dbReference type="Pfam" id="PF00664">
    <property type="entry name" value="ABC_membrane"/>
    <property type="match status" value="1"/>
</dbReference>
<dbReference type="PANTHER" id="PTHR43394:SF1">
    <property type="entry name" value="ATP-BINDING CASSETTE SUB-FAMILY B MEMBER 10, MITOCHONDRIAL"/>
    <property type="match status" value="1"/>
</dbReference>
<organism evidence="10 11">
    <name type="scientific">Actinorhabdospora filicis</name>
    <dbReference type="NCBI Taxonomy" id="1785913"/>
    <lineage>
        <taxon>Bacteria</taxon>
        <taxon>Bacillati</taxon>
        <taxon>Actinomycetota</taxon>
        <taxon>Actinomycetes</taxon>
        <taxon>Micromonosporales</taxon>
        <taxon>Micromonosporaceae</taxon>
        <taxon>Actinorhabdospora</taxon>
    </lineage>
</organism>
<dbReference type="SUPFAM" id="SSF52540">
    <property type="entry name" value="P-loop containing nucleoside triphosphate hydrolases"/>
    <property type="match status" value="1"/>
</dbReference>
<evidence type="ECO:0000259" key="8">
    <source>
        <dbReference type="PROSITE" id="PS50893"/>
    </source>
</evidence>
<keyword evidence="11" id="KW-1185">Reference proteome</keyword>
<evidence type="ECO:0000256" key="3">
    <source>
        <dbReference type="ARBA" id="ARBA00022741"/>
    </source>
</evidence>
<evidence type="ECO:0000256" key="1">
    <source>
        <dbReference type="ARBA" id="ARBA00004651"/>
    </source>
</evidence>
<dbReference type="Proteomes" id="UP001165079">
    <property type="component" value="Unassembled WGS sequence"/>
</dbReference>
<feature type="domain" description="ABC transmembrane type-1" evidence="9">
    <location>
        <begin position="14"/>
        <end position="293"/>
    </location>
</feature>
<evidence type="ECO:0000256" key="2">
    <source>
        <dbReference type="ARBA" id="ARBA00022692"/>
    </source>
</evidence>
<keyword evidence="4 10" id="KW-0067">ATP-binding</keyword>
<accession>A0A9W6SQ74</accession>
<dbReference type="InterPro" id="IPR036640">
    <property type="entry name" value="ABC1_TM_sf"/>
</dbReference>
<keyword evidence="2 7" id="KW-0812">Transmembrane</keyword>
<dbReference type="Gene3D" id="1.20.1560.10">
    <property type="entry name" value="ABC transporter type 1, transmembrane domain"/>
    <property type="match status" value="1"/>
</dbReference>
<protein>
    <submittedName>
        <fullName evidence="10">ABC transporter ATP-binding protein</fullName>
    </submittedName>
</protein>
<feature type="domain" description="ABC transporter" evidence="8">
    <location>
        <begin position="325"/>
        <end position="557"/>
    </location>
</feature>
<dbReference type="PROSITE" id="PS50893">
    <property type="entry name" value="ABC_TRANSPORTER_2"/>
    <property type="match status" value="1"/>
</dbReference>
<keyword evidence="3" id="KW-0547">Nucleotide-binding</keyword>
<comment type="caution">
    <text evidence="10">The sequence shown here is derived from an EMBL/GenBank/DDBJ whole genome shotgun (WGS) entry which is preliminary data.</text>
</comment>
<evidence type="ECO:0000259" key="9">
    <source>
        <dbReference type="PROSITE" id="PS50929"/>
    </source>
</evidence>
<dbReference type="GO" id="GO:0015421">
    <property type="term" value="F:ABC-type oligopeptide transporter activity"/>
    <property type="evidence" value="ECO:0007669"/>
    <property type="project" value="TreeGrafter"/>
</dbReference>
<gene>
    <name evidence="10" type="ORF">Afil01_46690</name>
</gene>
<sequence length="560" mass="57230">MLLRHVRPHWPLALAVAVLLLAQTAAGLAGPGLLGSFVDAVAGGAAPVSTGSLLALVVLGGTAATVAAEAAGGRLAWRATNALREDLLRHCLDADLDFHARHSPGELISRIDGDTGKLAGLASRLILLVAVNALLLTGVCAMVWLIDWRVGLGCALLFASGLAMVRRTIGAAVTVTAEAARLAAGIGGYVEEHVRGAEDVTANGATAHVLRGLVIRGRELYRARRLSALTQVRWPRAAQHMAWIGTVGGLAAAVVLHRAGAISLGEVYAVLAYLTLTRMPLMIVAGQMSQVDEALAAIRRCRELLAERPSIAPGTTPLPSGALSVELDAVDFAYADAPVLRGLSLSVPAGSTLALVGVSGGGKTTIARLVTRALLPGAGAVRLGGVDTREAEPESLRASIGYVTQEVRVMALPVRDNLTLFDPDVADADVVAALEEVGLGGWLAALPDGLDTVLGAAAGLSAGEEQLLAAARVLLRDPGLVVLDEASSRIAPGDRAAVAAAMDRLTAGRTAIVIAHRLDTVAGADEVAVIADGRVAERGSFADLAATGGSLLAHALEAGR</sequence>
<comment type="subcellular location">
    <subcellularLocation>
        <location evidence="1">Cell membrane</location>
        <topology evidence="1">Multi-pass membrane protein</topology>
    </subcellularLocation>
</comment>
<dbReference type="GO" id="GO:0005524">
    <property type="term" value="F:ATP binding"/>
    <property type="evidence" value="ECO:0007669"/>
    <property type="project" value="UniProtKB-KW"/>
</dbReference>
<dbReference type="AlphaFoldDB" id="A0A9W6SQ74"/>
<feature type="transmembrane region" description="Helical" evidence="7">
    <location>
        <begin position="125"/>
        <end position="146"/>
    </location>
</feature>
<dbReference type="PROSITE" id="PS50929">
    <property type="entry name" value="ABC_TM1F"/>
    <property type="match status" value="1"/>
</dbReference>
<name>A0A9W6SQ74_9ACTN</name>
<dbReference type="SMART" id="SM00382">
    <property type="entry name" value="AAA"/>
    <property type="match status" value="1"/>
</dbReference>
<evidence type="ECO:0000313" key="11">
    <source>
        <dbReference type="Proteomes" id="UP001165079"/>
    </source>
</evidence>
<dbReference type="PANTHER" id="PTHR43394">
    <property type="entry name" value="ATP-DEPENDENT PERMEASE MDL1, MITOCHONDRIAL"/>
    <property type="match status" value="1"/>
</dbReference>
<dbReference type="InterPro" id="IPR003439">
    <property type="entry name" value="ABC_transporter-like_ATP-bd"/>
</dbReference>
<dbReference type="Pfam" id="PF00005">
    <property type="entry name" value="ABC_tran"/>
    <property type="match status" value="1"/>
</dbReference>
<keyword evidence="5 7" id="KW-1133">Transmembrane helix</keyword>
<reference evidence="10" key="1">
    <citation type="submission" date="2023-03" db="EMBL/GenBank/DDBJ databases">
        <title>Actinorhabdospora filicis NBRC 111898.</title>
        <authorList>
            <person name="Ichikawa N."/>
            <person name="Sato H."/>
            <person name="Tonouchi N."/>
        </authorList>
    </citation>
    <scope>NUCLEOTIDE SEQUENCE</scope>
    <source>
        <strain evidence="10">NBRC 111898</strain>
    </source>
</reference>
<keyword evidence="6 7" id="KW-0472">Membrane</keyword>
<dbReference type="SUPFAM" id="SSF90123">
    <property type="entry name" value="ABC transporter transmembrane region"/>
    <property type="match status" value="1"/>
</dbReference>
<dbReference type="InterPro" id="IPR039421">
    <property type="entry name" value="Type_1_exporter"/>
</dbReference>
<dbReference type="InterPro" id="IPR011527">
    <property type="entry name" value="ABC1_TM_dom"/>
</dbReference>
<evidence type="ECO:0000313" key="10">
    <source>
        <dbReference type="EMBL" id="GLZ79862.1"/>
    </source>
</evidence>
<dbReference type="GO" id="GO:0005886">
    <property type="term" value="C:plasma membrane"/>
    <property type="evidence" value="ECO:0007669"/>
    <property type="project" value="UniProtKB-SubCell"/>
</dbReference>
<proteinExistence type="predicted"/>